<dbReference type="InterPro" id="IPR016047">
    <property type="entry name" value="M23ase_b-sheet_dom"/>
</dbReference>
<evidence type="ECO:0000256" key="1">
    <source>
        <dbReference type="SAM" id="MobiDB-lite"/>
    </source>
</evidence>
<dbReference type="PANTHER" id="PTHR21666">
    <property type="entry name" value="PEPTIDASE-RELATED"/>
    <property type="match status" value="1"/>
</dbReference>
<dbReference type="SUPFAM" id="SSF51261">
    <property type="entry name" value="Duplicated hybrid motif"/>
    <property type="match status" value="1"/>
</dbReference>
<evidence type="ECO:0000256" key="2">
    <source>
        <dbReference type="SAM" id="Phobius"/>
    </source>
</evidence>
<dbReference type="PANTHER" id="PTHR21666:SF291">
    <property type="entry name" value="STAGE II SPORULATION PROTEIN Q"/>
    <property type="match status" value="1"/>
</dbReference>
<dbReference type="Pfam" id="PF01551">
    <property type="entry name" value="Peptidase_M23"/>
    <property type="match status" value="1"/>
</dbReference>
<evidence type="ECO:0000259" key="3">
    <source>
        <dbReference type="Pfam" id="PF01551"/>
    </source>
</evidence>
<accession>A0ABY4F264</accession>
<dbReference type="Gene3D" id="2.70.70.10">
    <property type="entry name" value="Glucose Permease (Domain IIA)"/>
    <property type="match status" value="1"/>
</dbReference>
<feature type="domain" description="M23ase beta-sheet core" evidence="3">
    <location>
        <begin position="120"/>
        <end position="217"/>
    </location>
</feature>
<dbReference type="InterPro" id="IPR011055">
    <property type="entry name" value="Dup_hybrid_motif"/>
</dbReference>
<keyword evidence="2" id="KW-0472">Membrane</keyword>
<dbReference type="CDD" id="cd12797">
    <property type="entry name" value="M23_peptidase"/>
    <property type="match status" value="1"/>
</dbReference>
<keyword evidence="5" id="KW-1185">Reference proteome</keyword>
<organism evidence="4 5">
    <name type="scientific">Gracilibacillus caseinilyticus</name>
    <dbReference type="NCBI Taxonomy" id="2932256"/>
    <lineage>
        <taxon>Bacteria</taxon>
        <taxon>Bacillati</taxon>
        <taxon>Bacillota</taxon>
        <taxon>Bacilli</taxon>
        <taxon>Bacillales</taxon>
        <taxon>Bacillaceae</taxon>
        <taxon>Gracilibacillus</taxon>
    </lineage>
</organism>
<keyword evidence="2" id="KW-1133">Transmembrane helix</keyword>
<feature type="transmembrane region" description="Helical" evidence="2">
    <location>
        <begin position="20"/>
        <end position="40"/>
    </location>
</feature>
<reference evidence="4 5" key="1">
    <citation type="submission" date="2022-04" db="EMBL/GenBank/DDBJ databases">
        <title>Gracilibacillus sp. isolated from saltern.</title>
        <authorList>
            <person name="Won M."/>
            <person name="Lee C.-M."/>
            <person name="Woen H.-Y."/>
            <person name="Kwon S.-W."/>
        </authorList>
    </citation>
    <scope>NUCLEOTIDE SEQUENCE [LARGE SCALE GENOMIC DNA]</scope>
    <source>
        <strain evidence="4 5">SSWR10-1</strain>
    </source>
</reference>
<feature type="compositionally biased region" description="Low complexity" evidence="1">
    <location>
        <begin position="297"/>
        <end position="306"/>
    </location>
</feature>
<dbReference type="InterPro" id="IPR050570">
    <property type="entry name" value="Cell_wall_metabolism_enzyme"/>
</dbReference>
<evidence type="ECO:0000313" key="5">
    <source>
        <dbReference type="Proteomes" id="UP000831782"/>
    </source>
</evidence>
<feature type="compositionally biased region" description="Acidic residues" evidence="1">
    <location>
        <begin position="232"/>
        <end position="296"/>
    </location>
</feature>
<gene>
    <name evidence="4" type="ORF">MUN88_09490</name>
</gene>
<proteinExistence type="predicted"/>
<evidence type="ECO:0000313" key="4">
    <source>
        <dbReference type="EMBL" id="UOQ50262.1"/>
    </source>
</evidence>
<dbReference type="RefSeq" id="WP_244723702.1">
    <property type="nucleotide sequence ID" value="NZ_CP095072.1"/>
</dbReference>
<sequence>MEENKNVSKNSWKRIFKKRWFFPAVYLAVAALLLTGVLWYQNAINQVPEAAEDMQDQLNGEQESQDDEDATTVMQQQEMLEMPVAEDLQTEIVTKFYDYGADAETQEQALILHENQYYQSDGIDISTSGDEAFDVSAALSGTVAEVKQDPLLGNVVKLEHDFGVTTYYASLEEILVEQGSTVEQGQAIATAGQNTLGQEHGIHVHFEVRKDGTPVNPEDFVNQPINKIIAPDQEDAESDTETDTETDQGTEADTETDDSEDKAPAAEEEDNTDDAEETPEDTEEDSTNNSESEMENSESSSAMENA</sequence>
<protein>
    <submittedName>
        <fullName evidence="4">M23 family metallopeptidase</fullName>
    </submittedName>
</protein>
<feature type="region of interest" description="Disordered" evidence="1">
    <location>
        <begin position="228"/>
        <end position="306"/>
    </location>
</feature>
<keyword evidence="2" id="KW-0812">Transmembrane</keyword>
<dbReference type="Proteomes" id="UP000831782">
    <property type="component" value="Chromosome"/>
</dbReference>
<name>A0ABY4F264_9BACI</name>
<dbReference type="EMBL" id="CP095072">
    <property type="protein sequence ID" value="UOQ50262.1"/>
    <property type="molecule type" value="Genomic_DNA"/>
</dbReference>